<evidence type="ECO:0000313" key="14">
    <source>
        <dbReference type="EMBL" id="AGF49907.1"/>
    </source>
</evidence>
<comment type="similarity">
    <text evidence="1 12">Belongs to the Nth/MutY family.</text>
</comment>
<evidence type="ECO:0000256" key="10">
    <source>
        <dbReference type="ARBA" id="ARBA00023239"/>
    </source>
</evidence>
<dbReference type="SMART" id="SM00478">
    <property type="entry name" value="ENDO3c"/>
    <property type="match status" value="1"/>
</dbReference>
<keyword evidence="9 12" id="KW-0234">DNA repair</keyword>
<dbReference type="SUPFAM" id="SSF48150">
    <property type="entry name" value="DNA-glycosylase"/>
    <property type="match status" value="1"/>
</dbReference>
<evidence type="ECO:0000256" key="9">
    <source>
        <dbReference type="ARBA" id="ARBA00023204"/>
    </source>
</evidence>
<keyword evidence="7 12" id="KW-0411">Iron-sulfur</keyword>
<dbReference type="AlphaFoldDB" id="M1LWK7"/>
<dbReference type="HAMAP" id="MF_00942">
    <property type="entry name" value="Nth"/>
    <property type="match status" value="1"/>
</dbReference>
<evidence type="ECO:0000256" key="3">
    <source>
        <dbReference type="ARBA" id="ARBA00022723"/>
    </source>
</evidence>
<dbReference type="Pfam" id="PF00730">
    <property type="entry name" value="HhH-GPD"/>
    <property type="match status" value="1"/>
</dbReference>
<dbReference type="GO" id="GO:0140078">
    <property type="term" value="F:class I DNA-(apurinic or apyrimidinic site) endonuclease activity"/>
    <property type="evidence" value="ECO:0007669"/>
    <property type="project" value="UniProtKB-EC"/>
</dbReference>
<comment type="function">
    <text evidence="12">DNA repair enzyme that has both DNA N-glycosylase activity and AP-lyase activity. The DNA N-glycosylase activity releases various damaged pyrimidines from DNA by cleaving the N-glycosidic bond, leaving an AP (apurinic/apyrimidinic) site. The AP-lyase activity cleaves the phosphodiester bond 3' to the AP site by a beta-elimination, leaving a 3'-terminal unsaturated sugar and a product with a terminal 5'-phosphate.</text>
</comment>
<keyword evidence="11 12" id="KW-0326">Glycosidase</keyword>
<proteinExistence type="inferred from homology"/>
<dbReference type="PROSITE" id="PS01155">
    <property type="entry name" value="ENDONUCLEASE_III_2"/>
    <property type="match status" value="1"/>
</dbReference>
<dbReference type="Pfam" id="PF00633">
    <property type="entry name" value="HHH"/>
    <property type="match status" value="1"/>
</dbReference>
<dbReference type="InterPro" id="IPR005759">
    <property type="entry name" value="Nth"/>
</dbReference>
<dbReference type="FunFam" id="1.10.340.30:FF:000001">
    <property type="entry name" value="Endonuclease III"/>
    <property type="match status" value="1"/>
</dbReference>
<dbReference type="GO" id="GO:0019104">
    <property type="term" value="F:DNA N-glycosylase activity"/>
    <property type="evidence" value="ECO:0007669"/>
    <property type="project" value="UniProtKB-UniRule"/>
</dbReference>
<dbReference type="SMART" id="SM00525">
    <property type="entry name" value="FES"/>
    <property type="match status" value="1"/>
</dbReference>
<organism evidence="14 15">
    <name type="scientific">Candidatus Kinetoplastidibacterium blastocrithidiae TCC012E</name>
    <dbReference type="NCBI Taxonomy" id="1208922"/>
    <lineage>
        <taxon>Bacteria</taxon>
        <taxon>Pseudomonadati</taxon>
        <taxon>Pseudomonadota</taxon>
        <taxon>Betaproteobacteria</taxon>
        <taxon>Candidatus Kinetoplastidibacterium</taxon>
    </lineage>
</organism>
<dbReference type="GO" id="GO:0051539">
    <property type="term" value="F:4 iron, 4 sulfur cluster binding"/>
    <property type="evidence" value="ECO:0007669"/>
    <property type="project" value="UniProtKB-UniRule"/>
</dbReference>
<dbReference type="NCBIfam" id="TIGR01083">
    <property type="entry name" value="nth"/>
    <property type="match status" value="1"/>
</dbReference>
<dbReference type="InterPro" id="IPR000445">
    <property type="entry name" value="HhH_motif"/>
</dbReference>
<keyword evidence="6 12" id="KW-0408">Iron</keyword>
<dbReference type="PANTHER" id="PTHR10359:SF18">
    <property type="entry name" value="ENDONUCLEASE III"/>
    <property type="match status" value="1"/>
</dbReference>
<accession>M1LWK7</accession>
<keyword evidence="10 12" id="KW-0456">Lyase</keyword>
<dbReference type="GO" id="GO:0046872">
    <property type="term" value="F:metal ion binding"/>
    <property type="evidence" value="ECO:0007669"/>
    <property type="project" value="UniProtKB-KW"/>
</dbReference>
<dbReference type="InterPro" id="IPR011257">
    <property type="entry name" value="DNA_glycosylase"/>
</dbReference>
<dbReference type="InterPro" id="IPR023170">
    <property type="entry name" value="HhH_base_excis_C"/>
</dbReference>
<dbReference type="Gene3D" id="1.10.1670.10">
    <property type="entry name" value="Helix-hairpin-Helix base-excision DNA repair enzymes (C-terminal)"/>
    <property type="match status" value="1"/>
</dbReference>
<dbReference type="Pfam" id="PF10576">
    <property type="entry name" value="EndIII_4Fe-2S"/>
    <property type="match status" value="1"/>
</dbReference>
<keyword evidence="2 12" id="KW-0004">4Fe-4S</keyword>
<keyword evidence="3 12" id="KW-0479">Metal-binding</keyword>
<dbReference type="FunFam" id="1.10.1670.10:FF:000001">
    <property type="entry name" value="Endonuclease III"/>
    <property type="match status" value="1"/>
</dbReference>
<dbReference type="PROSITE" id="PS00764">
    <property type="entry name" value="ENDONUCLEASE_III_1"/>
    <property type="match status" value="1"/>
</dbReference>
<evidence type="ECO:0000256" key="1">
    <source>
        <dbReference type="ARBA" id="ARBA00008343"/>
    </source>
</evidence>
<evidence type="ECO:0000256" key="8">
    <source>
        <dbReference type="ARBA" id="ARBA00023125"/>
    </source>
</evidence>
<keyword evidence="5 12" id="KW-0378">Hydrolase</keyword>
<keyword evidence="8 12" id="KW-0238">DNA-binding</keyword>
<reference evidence="14 15" key="1">
    <citation type="journal article" date="2013" name="Genome Biol. Evol.">
        <title>Genome evolution and phylogenomic analysis of candidatus kinetoplastibacterium, the betaproteobacterial endosymbionts of strigomonas and angomonas.</title>
        <authorList>
            <person name="Alves J.M."/>
            <person name="Serrano M.G."/>
            <person name="Maia da Silva F."/>
            <person name="Voegtly L.J."/>
            <person name="Matveyev A.V."/>
            <person name="Teixeira M.M."/>
            <person name="Camargo E.P."/>
            <person name="Buck G.A."/>
        </authorList>
    </citation>
    <scope>NUCLEOTIDE SEQUENCE [LARGE SCALE GENOMIC DNA]</scope>
    <source>
        <strain evidence="14 15">TCC012E</strain>
    </source>
</reference>
<dbReference type="InterPro" id="IPR003265">
    <property type="entry name" value="HhH-GPD_domain"/>
</dbReference>
<feature type="binding site" evidence="12">
    <location>
        <position position="198"/>
    </location>
    <ligand>
        <name>[4Fe-4S] cluster</name>
        <dbReference type="ChEBI" id="CHEBI:49883"/>
    </ligand>
</feature>
<keyword evidence="14" id="KW-0255">Endonuclease</keyword>
<dbReference type="PIRSF" id="PIRSF001435">
    <property type="entry name" value="Nth"/>
    <property type="match status" value="1"/>
</dbReference>
<sequence length="210" mass="23894">MNINNICKKIFDRLANINPTPKTELIYDSNFQLLISVMLSAQSTDKSVNSVTKILFSSYGTAEIMLNLKLLEMENLIRKIGLYHMKARNILKTCDLIVNKFGNKVPESREELESLPGVGRKTANVVLNVAFNQPTIAVDTHVFRVANRTGIAKGKNPLDVEKKLIKNIPKKYLHNAHHSLVLFGRYICTKRNPKCDQCTIKNLCEYYKKI</sequence>
<name>M1LWK7_9PROT</name>
<dbReference type="KEGG" id="kbt:BCUE_0750"/>
<dbReference type="PATRIC" id="fig|1208922.3.peg.460"/>
<evidence type="ECO:0000256" key="5">
    <source>
        <dbReference type="ARBA" id="ARBA00022801"/>
    </source>
</evidence>
<evidence type="ECO:0000256" key="6">
    <source>
        <dbReference type="ARBA" id="ARBA00023004"/>
    </source>
</evidence>
<dbReference type="PANTHER" id="PTHR10359">
    <property type="entry name" value="A/G-SPECIFIC ADENINE GLYCOSYLASE/ENDONUCLEASE III"/>
    <property type="match status" value="1"/>
</dbReference>
<comment type="catalytic activity">
    <reaction evidence="12">
        <text>2'-deoxyribonucleotide-(2'-deoxyribose 5'-phosphate)-2'-deoxyribonucleotide-DNA = a 3'-end 2'-deoxyribonucleotide-(2,3-dehydro-2,3-deoxyribose 5'-phosphate)-DNA + a 5'-end 5'-phospho-2'-deoxyribonucleoside-DNA + H(+)</text>
        <dbReference type="Rhea" id="RHEA:66592"/>
        <dbReference type="Rhea" id="RHEA-COMP:13180"/>
        <dbReference type="Rhea" id="RHEA-COMP:16897"/>
        <dbReference type="Rhea" id="RHEA-COMP:17067"/>
        <dbReference type="ChEBI" id="CHEBI:15378"/>
        <dbReference type="ChEBI" id="CHEBI:136412"/>
        <dbReference type="ChEBI" id="CHEBI:157695"/>
        <dbReference type="ChEBI" id="CHEBI:167181"/>
        <dbReference type="EC" id="4.2.99.18"/>
    </reaction>
</comment>
<dbReference type="RefSeq" id="WP_015238152.1">
    <property type="nucleotide sequence ID" value="NC_020285.1"/>
</dbReference>
<protein>
    <recommendedName>
        <fullName evidence="12">Endonuclease III</fullName>
        <ecNumber evidence="12">4.2.99.18</ecNumber>
    </recommendedName>
    <alternativeName>
        <fullName evidence="12">DNA-(apurinic or apyrimidinic site) lyase</fullName>
    </alternativeName>
</protein>
<keyword evidence="15" id="KW-1185">Reference proteome</keyword>
<dbReference type="EC" id="4.2.99.18" evidence="12"/>
<keyword evidence="4 12" id="KW-0227">DNA damage</keyword>
<dbReference type="CDD" id="cd00056">
    <property type="entry name" value="ENDO3c"/>
    <property type="match status" value="1"/>
</dbReference>
<dbReference type="Gene3D" id="1.10.340.30">
    <property type="entry name" value="Hypothetical protein, domain 2"/>
    <property type="match status" value="1"/>
</dbReference>
<dbReference type="InterPro" id="IPR004035">
    <property type="entry name" value="Endouclease-III_FeS-bd_BS"/>
</dbReference>
<dbReference type="Proteomes" id="UP000011563">
    <property type="component" value="Chromosome"/>
</dbReference>
<evidence type="ECO:0000256" key="7">
    <source>
        <dbReference type="ARBA" id="ARBA00023014"/>
    </source>
</evidence>
<gene>
    <name evidence="12" type="primary">nth</name>
    <name evidence="14" type="ORF">BCUE_0750</name>
</gene>
<keyword evidence="14" id="KW-0540">Nuclease</keyword>
<evidence type="ECO:0000259" key="13">
    <source>
        <dbReference type="SMART" id="SM00478"/>
    </source>
</evidence>
<feature type="domain" description="HhH-GPD" evidence="13">
    <location>
        <begin position="39"/>
        <end position="186"/>
    </location>
</feature>
<evidence type="ECO:0000256" key="11">
    <source>
        <dbReference type="ARBA" id="ARBA00023295"/>
    </source>
</evidence>
<dbReference type="HOGENOM" id="CLU_012862_3_0_4"/>
<comment type="cofactor">
    <cofactor evidence="12">
        <name>[4Fe-4S] cluster</name>
        <dbReference type="ChEBI" id="CHEBI:49883"/>
    </cofactor>
    <text evidence="12">Binds 1 [4Fe-4S] cluster.</text>
</comment>
<feature type="binding site" evidence="12">
    <location>
        <position position="188"/>
    </location>
    <ligand>
        <name>[4Fe-4S] cluster</name>
        <dbReference type="ChEBI" id="CHEBI:49883"/>
    </ligand>
</feature>
<evidence type="ECO:0000256" key="4">
    <source>
        <dbReference type="ARBA" id="ARBA00022763"/>
    </source>
</evidence>
<feature type="binding site" evidence="12">
    <location>
        <position position="204"/>
    </location>
    <ligand>
        <name>[4Fe-4S] cluster</name>
        <dbReference type="ChEBI" id="CHEBI:49883"/>
    </ligand>
</feature>
<dbReference type="GO" id="GO:0006285">
    <property type="term" value="P:base-excision repair, AP site formation"/>
    <property type="evidence" value="ECO:0007669"/>
    <property type="project" value="TreeGrafter"/>
</dbReference>
<dbReference type="InterPro" id="IPR003651">
    <property type="entry name" value="Endonuclease3_FeS-loop_motif"/>
</dbReference>
<dbReference type="InterPro" id="IPR004036">
    <property type="entry name" value="Endonuclease-III-like_CS2"/>
</dbReference>
<evidence type="ECO:0000256" key="2">
    <source>
        <dbReference type="ARBA" id="ARBA00022485"/>
    </source>
</evidence>
<dbReference type="EMBL" id="CP003807">
    <property type="protein sequence ID" value="AGF49907.1"/>
    <property type="molecule type" value="Genomic_DNA"/>
</dbReference>
<dbReference type="GO" id="GO:0003677">
    <property type="term" value="F:DNA binding"/>
    <property type="evidence" value="ECO:0007669"/>
    <property type="project" value="UniProtKB-UniRule"/>
</dbReference>
<evidence type="ECO:0000256" key="12">
    <source>
        <dbReference type="HAMAP-Rule" id="MF_00942"/>
    </source>
</evidence>
<evidence type="ECO:0000313" key="15">
    <source>
        <dbReference type="Proteomes" id="UP000011563"/>
    </source>
</evidence>
<feature type="binding site" evidence="12">
    <location>
        <position position="195"/>
    </location>
    <ligand>
        <name>[4Fe-4S] cluster</name>
        <dbReference type="ChEBI" id="CHEBI:49883"/>
    </ligand>
</feature>